<dbReference type="RefSeq" id="WP_218604560.1">
    <property type="nucleotide sequence ID" value="NZ_JADQDJ010000235.1"/>
</dbReference>
<name>A0ABS6UW79_9PSEU</name>
<reference evidence="1 2" key="1">
    <citation type="submission" date="2020-11" db="EMBL/GenBank/DDBJ databases">
        <title>Pseudonocardia abyssalis sp. nov. and Pseudonocardia oceani sp. nov., description and phylogenomic analysis of two novel actinomycetes isolated from the deep Southern Ocean.</title>
        <authorList>
            <person name="Parra J."/>
        </authorList>
    </citation>
    <scope>NUCLEOTIDE SEQUENCE [LARGE SCALE GENOMIC DNA]</scope>
    <source>
        <strain evidence="1 2">KRD-168</strain>
    </source>
</reference>
<comment type="caution">
    <text evidence="1">The sequence shown here is derived from an EMBL/GenBank/DDBJ whole genome shotgun (WGS) entry which is preliminary data.</text>
</comment>
<protein>
    <submittedName>
        <fullName evidence="1">Uncharacterized protein</fullName>
    </submittedName>
</protein>
<evidence type="ECO:0000313" key="1">
    <source>
        <dbReference type="EMBL" id="MBW0136485.1"/>
    </source>
</evidence>
<organism evidence="1 2">
    <name type="scientific">Pseudonocardia abyssalis</name>
    <dbReference type="NCBI Taxonomy" id="2792008"/>
    <lineage>
        <taxon>Bacteria</taxon>
        <taxon>Bacillati</taxon>
        <taxon>Actinomycetota</taxon>
        <taxon>Actinomycetes</taxon>
        <taxon>Pseudonocardiales</taxon>
        <taxon>Pseudonocardiaceae</taxon>
        <taxon>Pseudonocardia</taxon>
    </lineage>
</organism>
<gene>
    <name evidence="1" type="ORF">I4I81_19745</name>
</gene>
<keyword evidence="2" id="KW-1185">Reference proteome</keyword>
<dbReference type="EMBL" id="JADQDK010000001">
    <property type="protein sequence ID" value="MBW0136485.1"/>
    <property type="molecule type" value="Genomic_DNA"/>
</dbReference>
<evidence type="ECO:0000313" key="2">
    <source>
        <dbReference type="Proteomes" id="UP000694287"/>
    </source>
</evidence>
<proteinExistence type="predicted"/>
<accession>A0ABS6UW79</accession>
<sequence length="85" mass="9271">MGMRTSAAAEELVEGVRTLAGVVYTSMRDSVARLESTENGWVLYIDTDSSHEDRCWAMAGVLRLLASGSAEPVCTIPRQGIRLVR</sequence>
<dbReference type="Proteomes" id="UP000694287">
    <property type="component" value="Unassembled WGS sequence"/>
</dbReference>